<dbReference type="OrthoDB" id="1723222at2759"/>
<accession>A0A371G095</accession>
<comment type="caution">
    <text evidence="1">The sequence shown here is derived from an EMBL/GenBank/DDBJ whole genome shotgun (WGS) entry which is preliminary data.</text>
</comment>
<reference evidence="1" key="1">
    <citation type="submission" date="2018-05" db="EMBL/GenBank/DDBJ databases">
        <title>Draft genome of Mucuna pruriens seed.</title>
        <authorList>
            <person name="Nnadi N.E."/>
            <person name="Vos R."/>
            <person name="Hasami M.H."/>
            <person name="Devisetty U.K."/>
            <person name="Aguiy J.C."/>
        </authorList>
    </citation>
    <scope>NUCLEOTIDE SEQUENCE [LARGE SCALE GENOMIC DNA]</scope>
    <source>
        <strain evidence="1">JCA_2017</strain>
    </source>
</reference>
<evidence type="ECO:0008006" key="3">
    <source>
        <dbReference type="Google" id="ProtNLM"/>
    </source>
</evidence>
<keyword evidence="2" id="KW-1185">Reference proteome</keyword>
<protein>
    <recommendedName>
        <fullName evidence="3">Reverse transcriptase domain-containing protein</fullName>
    </recommendedName>
</protein>
<feature type="non-terminal residue" evidence="1">
    <location>
        <position position="1"/>
    </location>
</feature>
<sequence length="144" mass="16371">MSPYRIVFGKACHLLNIELTGQSSNAIWPMTKQAKKGSFSCKNWRSSTWKHTRIPRSTSKSQKVLLFNSRLKLIVGKLHSRWDGPFVINNVFPYGVVELKDEATNNTFQFNGYQLKIFHEGPTPIGGEMENISLMEPAMPNETP</sequence>
<name>A0A371G095_MUCPR</name>
<evidence type="ECO:0000313" key="1">
    <source>
        <dbReference type="EMBL" id="RDX83989.1"/>
    </source>
</evidence>
<dbReference type="EMBL" id="QJKJ01007186">
    <property type="protein sequence ID" value="RDX83989.1"/>
    <property type="molecule type" value="Genomic_DNA"/>
</dbReference>
<evidence type="ECO:0000313" key="2">
    <source>
        <dbReference type="Proteomes" id="UP000257109"/>
    </source>
</evidence>
<gene>
    <name evidence="1" type="ORF">CR513_35030</name>
</gene>
<proteinExistence type="predicted"/>
<organism evidence="1 2">
    <name type="scientific">Mucuna pruriens</name>
    <name type="common">Velvet bean</name>
    <name type="synonym">Dolichos pruriens</name>
    <dbReference type="NCBI Taxonomy" id="157652"/>
    <lineage>
        <taxon>Eukaryota</taxon>
        <taxon>Viridiplantae</taxon>
        <taxon>Streptophyta</taxon>
        <taxon>Embryophyta</taxon>
        <taxon>Tracheophyta</taxon>
        <taxon>Spermatophyta</taxon>
        <taxon>Magnoliopsida</taxon>
        <taxon>eudicotyledons</taxon>
        <taxon>Gunneridae</taxon>
        <taxon>Pentapetalae</taxon>
        <taxon>rosids</taxon>
        <taxon>fabids</taxon>
        <taxon>Fabales</taxon>
        <taxon>Fabaceae</taxon>
        <taxon>Papilionoideae</taxon>
        <taxon>50 kb inversion clade</taxon>
        <taxon>NPAAA clade</taxon>
        <taxon>indigoferoid/millettioid clade</taxon>
        <taxon>Phaseoleae</taxon>
        <taxon>Mucuna</taxon>
    </lineage>
</organism>
<dbReference type="Proteomes" id="UP000257109">
    <property type="component" value="Unassembled WGS sequence"/>
</dbReference>
<dbReference type="AlphaFoldDB" id="A0A371G095"/>